<accession>A0A3L9Z471</accession>
<gene>
    <name evidence="1" type="ORF">BXY75_0001</name>
</gene>
<reference evidence="1 2" key="1">
    <citation type="submission" date="2018-10" db="EMBL/GenBank/DDBJ databases">
        <title>Genomic Encyclopedia of Archaeal and Bacterial Type Strains, Phase II (KMG-II): from individual species to whole genera.</title>
        <authorList>
            <person name="Goeker M."/>
        </authorList>
    </citation>
    <scope>NUCLEOTIDE SEQUENCE [LARGE SCALE GENOMIC DNA]</scope>
    <source>
        <strain evidence="1 2">DSM 23424</strain>
    </source>
</reference>
<dbReference type="AlphaFoldDB" id="A0A3L9Z471"/>
<comment type="caution">
    <text evidence="1">The sequence shown here is derived from an EMBL/GenBank/DDBJ whole genome shotgun (WGS) entry which is preliminary data.</text>
</comment>
<evidence type="ECO:0000313" key="2">
    <source>
        <dbReference type="Proteomes" id="UP000271339"/>
    </source>
</evidence>
<evidence type="ECO:0000313" key="1">
    <source>
        <dbReference type="EMBL" id="RMA67691.1"/>
    </source>
</evidence>
<protein>
    <submittedName>
        <fullName evidence="1">Uncharacterized protein</fullName>
    </submittedName>
</protein>
<keyword evidence="2" id="KW-1185">Reference proteome</keyword>
<dbReference type="OrthoDB" id="1441560at2"/>
<sequence length="225" mass="26427">MKYTIITILLIITNINLYSQTDSLSRKEKMSNLNERLKENKSKSIGYFITIKGEKVEIYRLKNAIEALIEIGSATDYGLTAERLFYHDEKGKVIKVKQKKISELFVGNNYYTRLKIGSAFGFNRLHQVIAQNKNYILTEYFSHSSFYYYLFDKNNQVFVYKKQRSSNNTKDDKKFTEKYLKPYFKNCPELISKLDENLSKEYKKSLGQSSYISNLMLGISNFECQ</sequence>
<dbReference type="Proteomes" id="UP000271339">
    <property type="component" value="Unassembled WGS sequence"/>
</dbReference>
<name>A0A3L9Z471_9FLAO</name>
<organism evidence="1 2">
    <name type="scientific">Ulvibacter antarcticus</name>
    <dbReference type="NCBI Taxonomy" id="442714"/>
    <lineage>
        <taxon>Bacteria</taxon>
        <taxon>Pseudomonadati</taxon>
        <taxon>Bacteroidota</taxon>
        <taxon>Flavobacteriia</taxon>
        <taxon>Flavobacteriales</taxon>
        <taxon>Flavobacteriaceae</taxon>
        <taxon>Ulvibacter</taxon>
    </lineage>
</organism>
<dbReference type="EMBL" id="REFC01000001">
    <property type="protein sequence ID" value="RMA67691.1"/>
    <property type="molecule type" value="Genomic_DNA"/>
</dbReference>
<dbReference type="RefSeq" id="WP_121905659.1">
    <property type="nucleotide sequence ID" value="NZ_REFC01000001.1"/>
</dbReference>
<proteinExistence type="predicted"/>